<feature type="region of interest" description="Disordered" evidence="1">
    <location>
        <begin position="1"/>
        <end position="55"/>
    </location>
</feature>
<dbReference type="AlphaFoldDB" id="K7ZAU1"/>
<dbReference type="PATRIC" id="fig|1069642.3.peg.2176"/>
<proteinExistence type="predicted"/>
<dbReference type="EMBL" id="CP002930">
    <property type="protein sequence ID" value="AFY01884.1"/>
    <property type="molecule type" value="Genomic_DNA"/>
</dbReference>
<feature type="domain" description="BON" evidence="2">
    <location>
        <begin position="75"/>
        <end position="143"/>
    </location>
</feature>
<organism evidence="3 4">
    <name type="scientific">Bdellovibrio bacteriovorus str. Tiberius</name>
    <dbReference type="NCBI Taxonomy" id="1069642"/>
    <lineage>
        <taxon>Bacteria</taxon>
        <taxon>Pseudomonadati</taxon>
        <taxon>Bdellovibrionota</taxon>
        <taxon>Bdellovibrionia</taxon>
        <taxon>Bdellovibrionales</taxon>
        <taxon>Pseudobdellovibrionaceae</taxon>
        <taxon>Bdellovibrio</taxon>
    </lineage>
</organism>
<dbReference type="PROSITE" id="PS50914">
    <property type="entry name" value="BON"/>
    <property type="match status" value="1"/>
</dbReference>
<name>K7ZAU1_BDEBC</name>
<dbReference type="InterPro" id="IPR051686">
    <property type="entry name" value="Lipoprotein_DolP"/>
</dbReference>
<gene>
    <name evidence="3" type="ORF">Bdt_2199</name>
</gene>
<evidence type="ECO:0000313" key="3">
    <source>
        <dbReference type="EMBL" id="AFY01884.1"/>
    </source>
</evidence>
<protein>
    <submittedName>
        <fullName evidence="3">Putative periplasmic or secreted lipoprotein</fullName>
    </submittedName>
</protein>
<sequence>MKKQNHATPQRKDKRPAHDASVHCYHDLDSQKELQSSRPDINRQRRGTTGCTQSFRPAFDDARFGSTSSKDMELSDSNISDEVEHTLALEVDIDVADVEVIVTQGEVTLRGIVADRKMKRFVEEQVSRCSGVKDIHNDLHFKRK</sequence>
<dbReference type="RefSeq" id="WP_015091324.1">
    <property type="nucleotide sequence ID" value="NC_019567.1"/>
</dbReference>
<evidence type="ECO:0000256" key="1">
    <source>
        <dbReference type="SAM" id="MobiDB-lite"/>
    </source>
</evidence>
<dbReference type="PANTHER" id="PTHR34606">
    <property type="entry name" value="BON DOMAIN-CONTAINING PROTEIN"/>
    <property type="match status" value="1"/>
</dbReference>
<dbReference type="STRING" id="1069642.Bdt_2199"/>
<dbReference type="Pfam" id="PF04972">
    <property type="entry name" value="BON"/>
    <property type="match status" value="1"/>
</dbReference>
<dbReference type="HOGENOM" id="CLU_1851228_0_0_7"/>
<feature type="compositionally biased region" description="Basic and acidic residues" evidence="1">
    <location>
        <begin position="16"/>
        <end position="32"/>
    </location>
</feature>
<evidence type="ECO:0000313" key="4">
    <source>
        <dbReference type="Proteomes" id="UP000010074"/>
    </source>
</evidence>
<dbReference type="Gene3D" id="3.30.1340.30">
    <property type="match status" value="1"/>
</dbReference>
<keyword evidence="3" id="KW-0449">Lipoprotein</keyword>
<dbReference type="PANTHER" id="PTHR34606:SF15">
    <property type="entry name" value="BON DOMAIN-CONTAINING PROTEIN"/>
    <property type="match status" value="1"/>
</dbReference>
<dbReference type="OrthoDB" id="5294629at2"/>
<dbReference type="KEGG" id="bbat:Bdt_2199"/>
<dbReference type="InterPro" id="IPR007055">
    <property type="entry name" value="BON_dom"/>
</dbReference>
<evidence type="ECO:0000259" key="2">
    <source>
        <dbReference type="PROSITE" id="PS50914"/>
    </source>
</evidence>
<reference evidence="3 4" key="1">
    <citation type="journal article" date="2012" name="BMC Genomics">
        <title>Genome analysis of a simultaneously predatory and prey-independent, novel Bdellovibrio bacteriovorus from the River Tiber, supports in silico predictions of both ancient and recent lateral gene transfer from diverse bacteria.</title>
        <authorList>
            <person name="Hobley L."/>
            <person name="Lerner T.R."/>
            <person name="Williams L.E."/>
            <person name="Lambert C."/>
            <person name="Till R."/>
            <person name="Milner D.S."/>
            <person name="Basford S.M."/>
            <person name="Capeness M.J."/>
            <person name="Fenton A.K."/>
            <person name="Atterbury R.J."/>
            <person name="Harris M.A."/>
            <person name="Sockett R.E."/>
        </authorList>
    </citation>
    <scope>NUCLEOTIDE SEQUENCE [LARGE SCALE GENOMIC DNA]</scope>
    <source>
        <strain evidence="3 4">Tiberius</strain>
    </source>
</reference>
<accession>K7ZAU1</accession>
<dbReference type="Proteomes" id="UP000010074">
    <property type="component" value="Chromosome"/>
</dbReference>